<dbReference type="InterPro" id="IPR015943">
    <property type="entry name" value="WD40/YVTN_repeat-like_dom_sf"/>
</dbReference>
<dbReference type="EMBL" id="KP340984">
    <property type="protein sequence ID" value="AKK25265.1"/>
    <property type="molecule type" value="Genomic_DNA"/>
</dbReference>
<dbReference type="Gene3D" id="2.130.10.10">
    <property type="entry name" value="YVTN repeat-like/Quinoprotein amine dehydrogenase"/>
    <property type="match status" value="1"/>
</dbReference>
<name>A0A0H3W5T3_9BURK</name>
<keyword evidence="2" id="KW-0378">Hydrolase</keyword>
<protein>
    <submittedName>
        <fullName evidence="2">Organophosphorus hydrolase</fullName>
    </submittedName>
</protein>
<organism evidence="2">
    <name type="scientific">Burkholderia sp. SZL-1</name>
    <dbReference type="NCBI Taxonomy" id="1662450"/>
    <lineage>
        <taxon>Bacteria</taxon>
        <taxon>Pseudomonadati</taxon>
        <taxon>Pseudomonadota</taxon>
        <taxon>Betaproteobacteria</taxon>
        <taxon>Burkholderiales</taxon>
        <taxon>Burkholderiaceae</taxon>
        <taxon>Burkholderia</taxon>
    </lineage>
</organism>
<evidence type="ECO:0000313" key="2">
    <source>
        <dbReference type="EMBL" id="AKK25265.1"/>
    </source>
</evidence>
<dbReference type="GO" id="GO:0016787">
    <property type="term" value="F:hydrolase activity"/>
    <property type="evidence" value="ECO:0007669"/>
    <property type="project" value="UniProtKB-KW"/>
</dbReference>
<accession>A0A0H3W5T3</accession>
<gene>
    <name evidence="2" type="primary">trhA</name>
</gene>
<dbReference type="AlphaFoldDB" id="A0A0H3W5T3"/>
<sequence length="525" mass="54931">MKTSVRLSLPLLAVVSTVALVACGGGGGNPVVASAPEPLTVAKASCATGNRPETGLQGQVDASLRANGFNGFNCNLDLVGSYKGDGAAVSFASFKDHAGRTCTYHSTSTGHPVGLQNPGVTVLDITDPATPIRTALLTSIAMIDPLESMRLNAQRQILVATNGYAGVGGPEMDVYDLSSDCRTPQLLASAPVGTGADGGVYTPNSPLSKGHEGAISPDGLTYYMGDFTNNVYRAIDLTDPAKPKQIAVFDMKGLPGKAHGLSVSADGNRVYASVFGEPTLAQVADPAAYPINGFVVLDTSEVQARKPNAAIKLISTAFHKDGSAAQHTLPMKVAGKSYLVQVDEGGSAGVLTDAGFKAACAAKLPPFPMARIYDIQDDSDPKLVSKLMLETHDPANCAKVAPDIVGLGLYAYGSHFCSVDNRENATALACAYFNSGIRVFDIRDPAKPKELAYFNPASGPLLPGSAHAALQQWREKGPDWCGAQLHFDFDRKQLVSACMDNGVQVLQFAPNTWPFAQSVASALQQ</sequence>
<feature type="signal peptide" evidence="1">
    <location>
        <begin position="1"/>
        <end position="21"/>
    </location>
</feature>
<dbReference type="PROSITE" id="PS51257">
    <property type="entry name" value="PROKAR_LIPOPROTEIN"/>
    <property type="match status" value="1"/>
</dbReference>
<evidence type="ECO:0000256" key="1">
    <source>
        <dbReference type="SAM" id="SignalP"/>
    </source>
</evidence>
<feature type="chain" id="PRO_5005203135" evidence="1">
    <location>
        <begin position="22"/>
        <end position="525"/>
    </location>
</feature>
<dbReference type="SUPFAM" id="SSF101908">
    <property type="entry name" value="Putative isomerase YbhE"/>
    <property type="match status" value="1"/>
</dbReference>
<proteinExistence type="predicted"/>
<keyword evidence="1" id="KW-0732">Signal</keyword>
<reference evidence="2" key="1">
    <citation type="submission" date="2015-01" db="EMBL/GenBank/DDBJ databases">
        <authorList>
            <person name="Zhang H."/>
        </authorList>
    </citation>
    <scope>NUCLEOTIDE SEQUENCE</scope>
    <source>
        <strain evidence="2">SZL-1</strain>
    </source>
</reference>